<evidence type="ECO:0000259" key="1">
    <source>
        <dbReference type="PROSITE" id="PS51352"/>
    </source>
</evidence>
<dbReference type="InterPro" id="IPR036249">
    <property type="entry name" value="Thioredoxin-like_sf"/>
</dbReference>
<proteinExistence type="predicted"/>
<sequence length="466" mass="50777">MESHLAIQTMDALCCTYLPHPPGHSLMKVAFRVANSVLVVTLAVLLAPLHASDSQSQPTIDSALQASSQQHRPVLLDFHAVWCYSCYYMASHVLTGADWSAVERKAIVVDVDADSPEGQAWMEKLKVSFLPSYIVLDEHGSELGRISAEQPRQKFYPQINAILANGNTLDALKAKAQAGSLDAVVAVLDAYQARSEGQAGLAWFESLPSAVKKKVVDDPRVALGLEQLTLIQTEAGNNKSAIIASAQKVLAHDIGCQRPYVLDSLLEASDGLPEVQRKALLTPQRKPMDALLDTQVFVATPTCADQRSAVLTSADLDTALGDHVAETALLNRAIDLTKQRLGNNLASDRNLADNLRVYLARANRTAELDDYQHKLIAAYPQDYVYAYRYGRSLLEAGKPAEALPYLAQAYDKAFGENRLRVASFRVKALKELHRDDEAKKVAAEALSANGPWFPKQIAALKAQVAA</sequence>
<dbReference type="SUPFAM" id="SSF52833">
    <property type="entry name" value="Thioredoxin-like"/>
    <property type="match status" value="1"/>
</dbReference>
<evidence type="ECO:0000313" key="3">
    <source>
        <dbReference type="Proteomes" id="UP000267077"/>
    </source>
</evidence>
<dbReference type="PANTHER" id="PTHR32234:SF0">
    <property type="entry name" value="THIOL:DISULFIDE INTERCHANGE PROTEIN DSBD"/>
    <property type="match status" value="1"/>
</dbReference>
<dbReference type="Proteomes" id="UP000267077">
    <property type="component" value="Unassembled WGS sequence"/>
</dbReference>
<dbReference type="GO" id="GO:0006950">
    <property type="term" value="P:response to stress"/>
    <property type="evidence" value="ECO:0007669"/>
    <property type="project" value="UniProtKB-ARBA"/>
</dbReference>
<reference evidence="2 3" key="1">
    <citation type="submission" date="2018-12" db="EMBL/GenBank/DDBJ databases">
        <title>Dyella dinghuensis sp. nov. DHOA06 and Dyella choica sp. nov. 4M-K27, isolated from forest soil.</title>
        <authorList>
            <person name="Qiu L.-H."/>
            <person name="Gao Z.-H."/>
        </authorList>
    </citation>
    <scope>NUCLEOTIDE SEQUENCE [LARGE SCALE GENOMIC DNA]</scope>
    <source>
        <strain evidence="2 3">DHOA06</strain>
    </source>
</reference>
<comment type="caution">
    <text evidence="2">The sequence shown here is derived from an EMBL/GenBank/DDBJ whole genome shotgun (WGS) entry which is preliminary data.</text>
</comment>
<dbReference type="InterPro" id="IPR011990">
    <property type="entry name" value="TPR-like_helical_dom_sf"/>
</dbReference>
<dbReference type="PROSITE" id="PS51352">
    <property type="entry name" value="THIOREDOXIN_2"/>
    <property type="match status" value="1"/>
</dbReference>
<dbReference type="PANTHER" id="PTHR32234">
    <property type="entry name" value="THIOL:DISULFIDE INTERCHANGE PROTEIN DSBD"/>
    <property type="match status" value="1"/>
</dbReference>
<dbReference type="InterPro" id="IPR013766">
    <property type="entry name" value="Thioredoxin_domain"/>
</dbReference>
<feature type="domain" description="Thioredoxin" evidence="1">
    <location>
        <begin position="38"/>
        <end position="164"/>
    </location>
</feature>
<dbReference type="GO" id="GO:0045454">
    <property type="term" value="P:cell redox homeostasis"/>
    <property type="evidence" value="ECO:0007669"/>
    <property type="project" value="TreeGrafter"/>
</dbReference>
<evidence type="ECO:0000313" key="2">
    <source>
        <dbReference type="EMBL" id="RUL65836.1"/>
    </source>
</evidence>
<protein>
    <recommendedName>
        <fullName evidence="1">Thioredoxin domain-containing protein</fullName>
    </recommendedName>
</protein>
<dbReference type="AlphaFoldDB" id="A0A3S0PZQ7"/>
<gene>
    <name evidence="2" type="ORF">EKH79_03755</name>
</gene>
<organism evidence="2 3">
    <name type="scientific">Dyella dinghuensis</name>
    <dbReference type="NCBI Taxonomy" id="1920169"/>
    <lineage>
        <taxon>Bacteria</taxon>
        <taxon>Pseudomonadati</taxon>
        <taxon>Pseudomonadota</taxon>
        <taxon>Gammaproteobacteria</taxon>
        <taxon>Lysobacterales</taxon>
        <taxon>Rhodanobacteraceae</taxon>
        <taxon>Dyella</taxon>
    </lineage>
</organism>
<dbReference type="GO" id="GO:0015035">
    <property type="term" value="F:protein-disulfide reductase activity"/>
    <property type="evidence" value="ECO:0007669"/>
    <property type="project" value="TreeGrafter"/>
</dbReference>
<accession>A0A3S0PZQ7</accession>
<dbReference type="SUPFAM" id="SSF48452">
    <property type="entry name" value="TPR-like"/>
    <property type="match status" value="1"/>
</dbReference>
<dbReference type="Pfam" id="PF13899">
    <property type="entry name" value="Thioredoxin_7"/>
    <property type="match status" value="1"/>
</dbReference>
<keyword evidence="3" id="KW-1185">Reference proteome</keyword>
<dbReference type="EMBL" id="RYZR01000003">
    <property type="protein sequence ID" value="RUL65836.1"/>
    <property type="molecule type" value="Genomic_DNA"/>
</dbReference>
<dbReference type="Gene3D" id="3.40.30.10">
    <property type="entry name" value="Glutaredoxin"/>
    <property type="match status" value="1"/>
</dbReference>
<name>A0A3S0PZQ7_9GAMM</name>